<dbReference type="GO" id="GO:0004057">
    <property type="term" value="F:arginyl-tRNA--protein transferase activity"/>
    <property type="evidence" value="ECO:0007669"/>
    <property type="project" value="InterPro"/>
</dbReference>
<organism evidence="2 3">
    <name type="scientific">Candidatus Magasanikbacteria bacterium RIFOXYD2_FULL_41_14</name>
    <dbReference type="NCBI Taxonomy" id="1798709"/>
    <lineage>
        <taxon>Bacteria</taxon>
        <taxon>Candidatus Magasanikiibacteriota</taxon>
    </lineage>
</organism>
<accession>A0A1F6PD29</accession>
<dbReference type="EMBL" id="MFRE01000012">
    <property type="protein sequence ID" value="OGH94075.1"/>
    <property type="molecule type" value="Genomic_DNA"/>
</dbReference>
<comment type="caution">
    <text evidence="2">The sequence shown here is derived from an EMBL/GenBank/DDBJ whole genome shotgun (WGS) entry which is preliminary data.</text>
</comment>
<proteinExistence type="predicted"/>
<evidence type="ECO:0000313" key="2">
    <source>
        <dbReference type="EMBL" id="OGH94075.1"/>
    </source>
</evidence>
<dbReference type="AlphaFoldDB" id="A0A1F6PD29"/>
<dbReference type="Proteomes" id="UP000178254">
    <property type="component" value="Unassembled WGS sequence"/>
</dbReference>
<sequence length="220" mass="25765">MKNLKLIVYLTFSQKTITDFTETNIENLYNTGFVFTRQGKGEMDQTRSVRVNLAKFKLSSENRRILRKNENLKFEIIALPHPNYEWTIHKLGHDFYSKKFGNKTFSANKIKELLTDKNKSNFNLLLSFSKPKPIGFAICFQTKNILHYSYPFYDLESEMPNIGIAMMTEAIIWAQENNKKYAYLGSAKDAKALYKFQFSGTEWFDGDKWKTNTDELKQVI</sequence>
<evidence type="ECO:0000259" key="1">
    <source>
        <dbReference type="Pfam" id="PF04377"/>
    </source>
</evidence>
<feature type="domain" description="N-end rule aminoacyl transferase C-terminal" evidence="1">
    <location>
        <begin position="109"/>
        <end position="203"/>
    </location>
</feature>
<name>A0A1F6PD29_9BACT</name>
<dbReference type="Gene3D" id="3.40.630.30">
    <property type="match status" value="1"/>
</dbReference>
<dbReference type="InterPro" id="IPR016181">
    <property type="entry name" value="Acyl_CoA_acyltransferase"/>
</dbReference>
<dbReference type="Pfam" id="PF04377">
    <property type="entry name" value="ATE_C"/>
    <property type="match status" value="1"/>
</dbReference>
<dbReference type="SUPFAM" id="SSF55729">
    <property type="entry name" value="Acyl-CoA N-acyltransferases (Nat)"/>
    <property type="match status" value="1"/>
</dbReference>
<evidence type="ECO:0000313" key="3">
    <source>
        <dbReference type="Proteomes" id="UP000178254"/>
    </source>
</evidence>
<reference evidence="2 3" key="1">
    <citation type="journal article" date="2016" name="Nat. Commun.">
        <title>Thousands of microbial genomes shed light on interconnected biogeochemical processes in an aquifer system.</title>
        <authorList>
            <person name="Anantharaman K."/>
            <person name="Brown C.T."/>
            <person name="Hug L.A."/>
            <person name="Sharon I."/>
            <person name="Castelle C.J."/>
            <person name="Probst A.J."/>
            <person name="Thomas B.C."/>
            <person name="Singh A."/>
            <person name="Wilkins M.J."/>
            <person name="Karaoz U."/>
            <person name="Brodie E.L."/>
            <person name="Williams K.H."/>
            <person name="Hubbard S.S."/>
            <person name="Banfield J.F."/>
        </authorList>
    </citation>
    <scope>NUCLEOTIDE SEQUENCE [LARGE SCALE GENOMIC DNA]</scope>
</reference>
<dbReference type="InterPro" id="IPR007472">
    <property type="entry name" value="N-end_Aminoacyl_Trfase_C"/>
</dbReference>
<gene>
    <name evidence="2" type="ORF">A2538_02120</name>
</gene>
<protein>
    <recommendedName>
        <fullName evidence="1">N-end rule aminoacyl transferase C-terminal domain-containing protein</fullName>
    </recommendedName>
</protein>
<dbReference type="STRING" id="1798709.A2538_02120"/>